<evidence type="ECO:0000313" key="2">
    <source>
        <dbReference type="EMBL" id="SOX53841.1"/>
    </source>
</evidence>
<dbReference type="InterPro" id="IPR010610">
    <property type="entry name" value="EryCIII-like_C"/>
</dbReference>
<proteinExistence type="predicted"/>
<gene>
    <name evidence="2" type="ORF">MAAFP003_2517</name>
</gene>
<dbReference type="FunFam" id="3.40.50.2000:FF:000009">
    <property type="entry name" value="Sterol 3-beta-glucosyltransferase UGT80A2"/>
    <property type="match status" value="1"/>
</dbReference>
<dbReference type="PANTHER" id="PTHR48050">
    <property type="entry name" value="STEROL 3-BETA-GLUCOSYLTRANSFERASE"/>
    <property type="match status" value="1"/>
</dbReference>
<dbReference type="PANTHER" id="PTHR48050:SF13">
    <property type="entry name" value="STEROL 3-BETA-GLUCOSYLTRANSFERASE UGT80A2"/>
    <property type="match status" value="1"/>
</dbReference>
<protein>
    <submittedName>
        <fullName evidence="2">Glycosyltransferase</fullName>
    </submittedName>
</protein>
<dbReference type="InterPro" id="IPR050426">
    <property type="entry name" value="Glycosyltransferase_28"/>
</dbReference>
<dbReference type="SUPFAM" id="SSF53756">
    <property type="entry name" value="UDP-Glycosyltransferase/glycogen phosphorylase"/>
    <property type="match status" value="1"/>
</dbReference>
<dbReference type="Proteomes" id="UP000236318">
    <property type="component" value="Unassembled WGS sequence"/>
</dbReference>
<dbReference type="AlphaFoldDB" id="A0A2K4YAN7"/>
<dbReference type="GO" id="GO:0008194">
    <property type="term" value="F:UDP-glycosyltransferase activity"/>
    <property type="evidence" value="ECO:0007669"/>
    <property type="project" value="InterPro"/>
</dbReference>
<keyword evidence="3" id="KW-1185">Reference proteome</keyword>
<dbReference type="Pfam" id="PF06722">
    <property type="entry name" value="EryCIII-like_C"/>
    <property type="match status" value="1"/>
</dbReference>
<dbReference type="OrthoDB" id="3253247at2"/>
<dbReference type="GO" id="GO:0016758">
    <property type="term" value="F:hexosyltransferase activity"/>
    <property type="evidence" value="ECO:0007669"/>
    <property type="project" value="UniProtKB-ARBA"/>
</dbReference>
<name>A0A2K4YAN7_9MYCO</name>
<dbReference type="InterPro" id="IPR002213">
    <property type="entry name" value="UDP_glucos_trans"/>
</dbReference>
<feature type="domain" description="Erythromycin biosynthesis protein CIII-like C-terminal" evidence="1">
    <location>
        <begin position="242"/>
        <end position="351"/>
    </location>
</feature>
<dbReference type="EMBL" id="FXEG02000002">
    <property type="protein sequence ID" value="SOX53841.1"/>
    <property type="molecule type" value="Genomic_DNA"/>
</dbReference>
<accession>A0A2K4YAN7</accession>
<reference evidence="2" key="1">
    <citation type="submission" date="2018-01" db="EMBL/GenBank/DDBJ databases">
        <authorList>
            <consortium name="Urmite Genomes"/>
        </authorList>
    </citation>
    <scope>NUCLEOTIDE SEQUENCE [LARGE SCALE GENOMIC DNA]</scope>
    <source>
        <strain evidence="2">AFP003</strain>
    </source>
</reference>
<dbReference type="GO" id="GO:0017000">
    <property type="term" value="P:antibiotic biosynthetic process"/>
    <property type="evidence" value="ECO:0007669"/>
    <property type="project" value="UniProtKB-ARBA"/>
</dbReference>
<sequence>MPYGSETRAWLDMFRSFFTSRVNAFGSVREKSEWARQLWEISTQAWVQMNETLTSLAYGADLVLAGQTYQEIAANVAEYHSLPLVTLHHVPMRPNGQVVAIVPAPASRLALTVHDWLWWRAIKRVENAQRSKLGLAKATCGSPQRIAEWGSLEIQAYDEVVFPGLAAEWAKWQPQRPFVGALTLELATSADEEAASWIAAGTPPIFFGFGSMPVDSPVDTIEMISGACAQLSERALICTGRSNFDRIPHSDHVKVVDEVNYASIFPACRAAVHHGGSGTTAASLRAGIPTLILSVDVNQMIWGAQVKRRLKVGTHRRLAGTTRESLVTDLRRILAPEYAIRARELASRMTTAAQSAAKAADLAENFAGVGRLV</sequence>
<organism evidence="2 3">
    <name type="scientific">Mycobacterium ahvazicum</name>
    <dbReference type="NCBI Taxonomy" id="1964395"/>
    <lineage>
        <taxon>Bacteria</taxon>
        <taxon>Bacillati</taxon>
        <taxon>Actinomycetota</taxon>
        <taxon>Actinomycetes</taxon>
        <taxon>Mycobacteriales</taxon>
        <taxon>Mycobacteriaceae</taxon>
        <taxon>Mycobacterium</taxon>
        <taxon>Mycobacterium simiae complex</taxon>
    </lineage>
</organism>
<comment type="caution">
    <text evidence="2">The sequence shown here is derived from an EMBL/GenBank/DDBJ whole genome shotgun (WGS) entry which is preliminary data.</text>
</comment>
<dbReference type="CDD" id="cd03784">
    <property type="entry name" value="GT1_Gtf-like"/>
    <property type="match status" value="1"/>
</dbReference>
<dbReference type="Gene3D" id="3.40.50.2000">
    <property type="entry name" value="Glycogen Phosphorylase B"/>
    <property type="match status" value="2"/>
</dbReference>
<evidence type="ECO:0000259" key="1">
    <source>
        <dbReference type="Pfam" id="PF06722"/>
    </source>
</evidence>
<evidence type="ECO:0000313" key="3">
    <source>
        <dbReference type="Proteomes" id="UP000236318"/>
    </source>
</evidence>